<comment type="cofactor">
    <cofactor evidence="7">
        <name>Zn(2+)</name>
        <dbReference type="ChEBI" id="CHEBI:29105"/>
    </cofactor>
    <text evidence="7">Binds 2 Zn(2+) ions per subunit.</text>
</comment>
<comment type="pathway">
    <text evidence="2 7">Secondary metabolite metabolism; methylglyoxal degradation; (R)-lactate from methylglyoxal: step 2/2.</text>
</comment>
<sequence>MDSSKPVRIIPLKAFSDNYIWVIFSPDGKQVSVVDPGDSHPVIEFLEENDLKLNSILITHYHNDHIGGVQKLKDRYHCHVYASTHDNLSFTDTELDEGDHISLFGDAYQFSILRLPGHTMGHIGYYGQNLDGQNLIFCGDTLFRAGCGRMFEGTPEIFYHTLQKLAKLPANTLVYCTHEYTLANIAFAKTVEPNNTELLNLEEKCVQLREKNLETLPSTIESELNTNPFLRCSQATVIQAAEKATLKSLSDPVETFATIRQLKDNF</sequence>
<feature type="binding site" evidence="7">
    <location>
        <position position="140"/>
    </location>
    <ligand>
        <name>Zn(2+)</name>
        <dbReference type="ChEBI" id="CHEBI:29105"/>
        <label>1</label>
    </ligand>
</feature>
<dbReference type="HAMAP" id="MF_01374">
    <property type="entry name" value="Glyoxalase_2"/>
    <property type="match status" value="1"/>
</dbReference>
<dbReference type="InterPro" id="IPR035680">
    <property type="entry name" value="Clx_II_MBL"/>
</dbReference>
<dbReference type="Pfam" id="PF00753">
    <property type="entry name" value="Lactamase_B"/>
    <property type="match status" value="1"/>
</dbReference>
<keyword evidence="4 7" id="KW-0479">Metal-binding</keyword>
<evidence type="ECO:0000256" key="5">
    <source>
        <dbReference type="ARBA" id="ARBA00022801"/>
    </source>
</evidence>
<keyword evidence="5 7" id="KW-0378">Hydrolase</keyword>
<evidence type="ECO:0000256" key="4">
    <source>
        <dbReference type="ARBA" id="ARBA00022723"/>
    </source>
</evidence>
<keyword evidence="6 7" id="KW-0862">Zinc</keyword>
<feature type="binding site" evidence="7">
    <location>
        <position position="118"/>
    </location>
    <ligand>
        <name>Zn(2+)</name>
        <dbReference type="ChEBI" id="CHEBI:29105"/>
        <label>1</label>
    </ligand>
</feature>
<evidence type="ECO:0000259" key="8">
    <source>
        <dbReference type="SMART" id="SM00849"/>
    </source>
</evidence>
<dbReference type="Pfam" id="PF16123">
    <property type="entry name" value="HAGH_C"/>
    <property type="match status" value="1"/>
</dbReference>
<evidence type="ECO:0000256" key="7">
    <source>
        <dbReference type="HAMAP-Rule" id="MF_01374"/>
    </source>
</evidence>
<dbReference type="PANTHER" id="PTHR43705">
    <property type="entry name" value="HYDROXYACYLGLUTATHIONE HYDROLASE"/>
    <property type="match status" value="1"/>
</dbReference>
<dbReference type="Proteomes" id="UP000232693">
    <property type="component" value="Chromosome"/>
</dbReference>
<dbReference type="GO" id="GO:0019243">
    <property type="term" value="P:methylglyoxal catabolic process to D-lactate via S-lactoyl-glutathione"/>
    <property type="evidence" value="ECO:0007669"/>
    <property type="project" value="UniProtKB-UniRule"/>
</dbReference>
<comment type="subunit">
    <text evidence="7">Monomer.</text>
</comment>
<feature type="binding site" evidence="7">
    <location>
        <position position="65"/>
    </location>
    <ligand>
        <name>Zn(2+)</name>
        <dbReference type="ChEBI" id="CHEBI:29105"/>
        <label>2</label>
    </ligand>
</feature>
<feature type="binding site" evidence="7">
    <location>
        <position position="60"/>
    </location>
    <ligand>
        <name>Zn(2+)</name>
        <dbReference type="ChEBI" id="CHEBI:29105"/>
        <label>1</label>
    </ligand>
</feature>
<feature type="binding site" evidence="7">
    <location>
        <position position="140"/>
    </location>
    <ligand>
        <name>Zn(2+)</name>
        <dbReference type="ChEBI" id="CHEBI:29105"/>
        <label>2</label>
    </ligand>
</feature>
<dbReference type="SMART" id="SM00849">
    <property type="entry name" value="Lactamase_B"/>
    <property type="match status" value="1"/>
</dbReference>
<dbReference type="PIRSF" id="PIRSF005457">
    <property type="entry name" value="Glx"/>
    <property type="match status" value="1"/>
</dbReference>
<dbReference type="OrthoDB" id="9802248at2"/>
<dbReference type="InterPro" id="IPR017782">
    <property type="entry name" value="Hydroxyacylglutathione_Hdrlase"/>
</dbReference>
<keyword evidence="10" id="KW-1185">Reference proteome</keyword>
<dbReference type="AlphaFoldDB" id="A0A2K9AI83"/>
<dbReference type="InterPro" id="IPR032282">
    <property type="entry name" value="HAGH_C"/>
</dbReference>
<dbReference type="Gene3D" id="3.60.15.10">
    <property type="entry name" value="Ribonuclease Z/Hydroxyacylglutathione hydrolase-like"/>
    <property type="match status" value="1"/>
</dbReference>
<dbReference type="InterPro" id="IPR036866">
    <property type="entry name" value="RibonucZ/Hydroxyglut_hydro"/>
</dbReference>
<dbReference type="InterPro" id="IPR001279">
    <property type="entry name" value="Metallo-B-lactamas"/>
</dbReference>
<proteinExistence type="inferred from homology"/>
<dbReference type="GO" id="GO:0004416">
    <property type="term" value="F:hydroxyacylglutathione hydrolase activity"/>
    <property type="evidence" value="ECO:0007669"/>
    <property type="project" value="UniProtKB-UniRule"/>
</dbReference>
<evidence type="ECO:0000313" key="10">
    <source>
        <dbReference type="Proteomes" id="UP000232693"/>
    </source>
</evidence>
<evidence type="ECO:0000256" key="1">
    <source>
        <dbReference type="ARBA" id="ARBA00001623"/>
    </source>
</evidence>
<dbReference type="NCBIfam" id="TIGR03413">
    <property type="entry name" value="GSH_gloB"/>
    <property type="match status" value="1"/>
</dbReference>
<gene>
    <name evidence="7 9" type="primary">gloB</name>
    <name evidence="9" type="ORF">CW740_09015</name>
</gene>
<comment type="function">
    <text evidence="7">Thiolesterase that catalyzes the hydrolysis of S-D-lactoyl-glutathione to form glutathione and D-lactic acid.</text>
</comment>
<feature type="binding site" evidence="7">
    <location>
        <position position="178"/>
    </location>
    <ligand>
        <name>Zn(2+)</name>
        <dbReference type="ChEBI" id="CHEBI:29105"/>
        <label>2</label>
    </ligand>
</feature>
<reference evidence="9 10" key="1">
    <citation type="submission" date="2017-12" db="EMBL/GenBank/DDBJ databases">
        <title>Kangiella profundi FT102 completed genome.</title>
        <authorList>
            <person name="Xu J."/>
            <person name="Wang J."/>
            <person name="Lu Y."/>
        </authorList>
    </citation>
    <scope>NUCLEOTIDE SEQUENCE [LARGE SCALE GENOMIC DNA]</scope>
    <source>
        <strain evidence="9 10">FT102</strain>
    </source>
</reference>
<evidence type="ECO:0000313" key="9">
    <source>
        <dbReference type="EMBL" id="AUD80086.1"/>
    </source>
</evidence>
<comment type="similarity">
    <text evidence="3 7">Belongs to the metallo-beta-lactamase superfamily. Glyoxalase II family.</text>
</comment>
<organism evidence="9 10">
    <name type="scientific">Kangiella profundi</name>
    <dbReference type="NCBI Taxonomy" id="1561924"/>
    <lineage>
        <taxon>Bacteria</taxon>
        <taxon>Pseudomonadati</taxon>
        <taxon>Pseudomonadota</taxon>
        <taxon>Gammaproteobacteria</taxon>
        <taxon>Kangiellales</taxon>
        <taxon>Kangiellaceae</taxon>
        <taxon>Kangiella</taxon>
    </lineage>
</organism>
<evidence type="ECO:0000256" key="2">
    <source>
        <dbReference type="ARBA" id="ARBA00004963"/>
    </source>
</evidence>
<evidence type="ECO:0000256" key="3">
    <source>
        <dbReference type="ARBA" id="ARBA00006759"/>
    </source>
</evidence>
<dbReference type="PANTHER" id="PTHR43705:SF1">
    <property type="entry name" value="HYDROXYACYLGLUTATHIONE HYDROLASE GLOB"/>
    <property type="match status" value="1"/>
</dbReference>
<dbReference type="UniPathway" id="UPA00619">
    <property type="reaction ID" value="UER00676"/>
</dbReference>
<protein>
    <recommendedName>
        <fullName evidence="7">Hydroxyacylglutathione hydrolase</fullName>
        <ecNumber evidence="7">3.1.2.6</ecNumber>
    </recommendedName>
    <alternativeName>
        <fullName evidence="7">Glyoxalase II</fullName>
        <shortName evidence="7">Glx II</shortName>
    </alternativeName>
</protein>
<name>A0A2K9AI83_9GAMM</name>
<dbReference type="EMBL" id="CP025120">
    <property type="protein sequence ID" value="AUD80086.1"/>
    <property type="molecule type" value="Genomic_DNA"/>
</dbReference>
<feature type="binding site" evidence="7">
    <location>
        <position position="64"/>
    </location>
    <ligand>
        <name>Zn(2+)</name>
        <dbReference type="ChEBI" id="CHEBI:29105"/>
        <label>2</label>
    </ligand>
</feature>
<dbReference type="InterPro" id="IPR050110">
    <property type="entry name" value="Glyoxalase_II_hydrolase"/>
</dbReference>
<accession>A0A2K9AI83</accession>
<feature type="binding site" evidence="7">
    <location>
        <position position="62"/>
    </location>
    <ligand>
        <name>Zn(2+)</name>
        <dbReference type="ChEBI" id="CHEBI:29105"/>
        <label>1</label>
    </ligand>
</feature>
<comment type="catalytic activity">
    <reaction evidence="1 7">
        <text>an S-(2-hydroxyacyl)glutathione + H2O = a 2-hydroxy carboxylate + glutathione + H(+)</text>
        <dbReference type="Rhea" id="RHEA:21864"/>
        <dbReference type="ChEBI" id="CHEBI:15377"/>
        <dbReference type="ChEBI" id="CHEBI:15378"/>
        <dbReference type="ChEBI" id="CHEBI:57925"/>
        <dbReference type="ChEBI" id="CHEBI:58896"/>
        <dbReference type="ChEBI" id="CHEBI:71261"/>
        <dbReference type="EC" id="3.1.2.6"/>
    </reaction>
</comment>
<feature type="domain" description="Metallo-beta-lactamase" evidence="8">
    <location>
        <begin position="17"/>
        <end position="178"/>
    </location>
</feature>
<dbReference type="GO" id="GO:0046872">
    <property type="term" value="F:metal ion binding"/>
    <property type="evidence" value="ECO:0007669"/>
    <property type="project" value="UniProtKB-KW"/>
</dbReference>
<evidence type="ECO:0000256" key="6">
    <source>
        <dbReference type="ARBA" id="ARBA00022833"/>
    </source>
</evidence>
<dbReference type="SUPFAM" id="SSF56281">
    <property type="entry name" value="Metallo-hydrolase/oxidoreductase"/>
    <property type="match status" value="1"/>
</dbReference>
<dbReference type="CDD" id="cd07723">
    <property type="entry name" value="hydroxyacylglutathione_hydrolase_MBL-fold"/>
    <property type="match status" value="1"/>
</dbReference>
<dbReference type="KEGG" id="kpd:CW740_09015"/>
<dbReference type="EC" id="3.1.2.6" evidence="7"/>